<dbReference type="OrthoDB" id="7170465at2"/>
<reference evidence="1 2" key="1">
    <citation type="submission" date="2019-06" db="EMBL/GenBank/DDBJ databases">
        <title>Genome of new Rhodobacteraceae sp. SM1903.</title>
        <authorList>
            <person name="Ren X."/>
        </authorList>
    </citation>
    <scope>NUCLEOTIDE SEQUENCE [LARGE SCALE GENOMIC DNA]</scope>
    <source>
        <strain evidence="1 2">SM1903</strain>
    </source>
</reference>
<dbReference type="SUPFAM" id="SSF51735">
    <property type="entry name" value="NAD(P)-binding Rossmann-fold domains"/>
    <property type="match status" value="1"/>
</dbReference>
<dbReference type="RefSeq" id="WP_140195257.1">
    <property type="nucleotide sequence ID" value="NZ_CP065915.1"/>
</dbReference>
<gene>
    <name evidence="1" type="ORF">FHY64_13140</name>
</gene>
<name>A0A5C5GK12_9RHOB</name>
<evidence type="ECO:0000313" key="2">
    <source>
        <dbReference type="Proteomes" id="UP000314011"/>
    </source>
</evidence>
<accession>A0A5C5GK12</accession>
<proteinExistence type="predicted"/>
<sequence length="297" mass="32956">MTIGTALILGASGKVGSHAARAFETAGWTVRRFTRGTDMTAAASGVDVIVNAMNPPSYHAWDRLVPQITAEVIAAAHASGATVIIPGNVYNFGNRPGVWSEHTPHRPVAKKGKIRVEMEASYRASGVQTIILRAGNFLDPDRDDDAAGLVLLRGFKRGTITSPGGPDVMQPYCYLPDWARAAEQLARKRATLPAFVDVPFPGHPFTTRQFRDALQRLTGRSLRIVGFPWWIFRVASPFWEFAREMNEMRYLFETDHRLDDRLFNELLPDFEPTPQDTMLRSLLPDAVMSSKAKATFA</sequence>
<organism evidence="1 2">
    <name type="scientific">Pelagovum pacificum</name>
    <dbReference type="NCBI Taxonomy" id="2588711"/>
    <lineage>
        <taxon>Bacteria</taxon>
        <taxon>Pseudomonadati</taxon>
        <taxon>Pseudomonadota</taxon>
        <taxon>Alphaproteobacteria</taxon>
        <taxon>Rhodobacterales</taxon>
        <taxon>Paracoccaceae</taxon>
        <taxon>Pelagovum</taxon>
    </lineage>
</organism>
<comment type="caution">
    <text evidence="1">The sequence shown here is derived from an EMBL/GenBank/DDBJ whole genome shotgun (WGS) entry which is preliminary data.</text>
</comment>
<dbReference type="InterPro" id="IPR036291">
    <property type="entry name" value="NAD(P)-bd_dom_sf"/>
</dbReference>
<protein>
    <submittedName>
        <fullName evidence="1">Epimerase</fullName>
    </submittedName>
</protein>
<keyword evidence="2" id="KW-1185">Reference proteome</keyword>
<dbReference type="Proteomes" id="UP000314011">
    <property type="component" value="Unassembled WGS sequence"/>
</dbReference>
<dbReference type="EMBL" id="VFFF01000001">
    <property type="protein sequence ID" value="TNY34161.1"/>
    <property type="molecule type" value="Genomic_DNA"/>
</dbReference>
<evidence type="ECO:0000313" key="1">
    <source>
        <dbReference type="EMBL" id="TNY34161.1"/>
    </source>
</evidence>
<dbReference type="AlphaFoldDB" id="A0A5C5GK12"/>
<dbReference type="Gene3D" id="3.40.50.720">
    <property type="entry name" value="NAD(P)-binding Rossmann-like Domain"/>
    <property type="match status" value="1"/>
</dbReference>